<proteinExistence type="predicted"/>
<sequence length="88" mass="9507">GTPRRARRRAGNEGRGDEPDTGSEETWSPGIVDRRAARVATRRGGVRASGDGRAREPAAHLGPGGHTPFPRRHARLRGNTRTGRPSLH</sequence>
<protein>
    <submittedName>
        <fullName evidence="2">Uncharacterized protein</fullName>
    </submittedName>
</protein>
<feature type="compositionally biased region" description="Basic residues" evidence="1">
    <location>
        <begin position="69"/>
        <end position="78"/>
    </location>
</feature>
<evidence type="ECO:0000256" key="1">
    <source>
        <dbReference type="SAM" id="MobiDB-lite"/>
    </source>
</evidence>
<dbReference type="EMBL" id="CADCWJ010000474">
    <property type="protein sequence ID" value="CAA9567665.1"/>
    <property type="molecule type" value="Genomic_DNA"/>
</dbReference>
<accession>A0A6J4V6C7</accession>
<name>A0A6J4V6C7_9BACT</name>
<feature type="region of interest" description="Disordered" evidence="1">
    <location>
        <begin position="1"/>
        <end position="88"/>
    </location>
</feature>
<reference evidence="2" key="1">
    <citation type="submission" date="2020-02" db="EMBL/GenBank/DDBJ databases">
        <authorList>
            <person name="Meier V. D."/>
        </authorList>
    </citation>
    <scope>NUCLEOTIDE SEQUENCE</scope>
    <source>
        <strain evidence="2">AVDCRST_MAG87</strain>
    </source>
</reference>
<feature type="compositionally biased region" description="Polar residues" evidence="1">
    <location>
        <begin position="79"/>
        <end position="88"/>
    </location>
</feature>
<evidence type="ECO:0000313" key="2">
    <source>
        <dbReference type="EMBL" id="CAA9567665.1"/>
    </source>
</evidence>
<dbReference type="AlphaFoldDB" id="A0A6J4V6C7"/>
<organism evidence="2">
    <name type="scientific">uncultured Thermomicrobiales bacterium</name>
    <dbReference type="NCBI Taxonomy" id="1645740"/>
    <lineage>
        <taxon>Bacteria</taxon>
        <taxon>Pseudomonadati</taxon>
        <taxon>Thermomicrobiota</taxon>
        <taxon>Thermomicrobia</taxon>
        <taxon>Thermomicrobiales</taxon>
        <taxon>environmental samples</taxon>
    </lineage>
</organism>
<feature type="non-terminal residue" evidence="2">
    <location>
        <position position="1"/>
    </location>
</feature>
<feature type="non-terminal residue" evidence="2">
    <location>
        <position position="88"/>
    </location>
</feature>
<gene>
    <name evidence="2" type="ORF">AVDCRST_MAG87-2096</name>
</gene>